<comment type="caution">
    <text evidence="1">The sequence shown here is derived from an EMBL/GenBank/DDBJ whole genome shotgun (WGS) entry which is preliminary data.</text>
</comment>
<sequence length="190" mass="20905">MALLGGRRLRLQRWIQGWGVMGTCTPGLDVCLTIVIESEPGLTEPRICDPPVSKTGSTFTRPVIHKLKNVVSKVNIKLASESLEVSVKMVCHPNHVLYYGAEVEISTGSSFEIPKSKIILGSGQIKLSVKGRSGLAFNLECVDREDFIQPTIPAELWPGPGERNVTCNPNRINYIQVVRQNLSEALIRKG</sequence>
<gene>
    <name evidence="1" type="ORF">EVAR_102574_1</name>
</gene>
<organism evidence="1 2">
    <name type="scientific">Eumeta variegata</name>
    <name type="common">Bagworm moth</name>
    <name type="synonym">Eumeta japonica</name>
    <dbReference type="NCBI Taxonomy" id="151549"/>
    <lineage>
        <taxon>Eukaryota</taxon>
        <taxon>Metazoa</taxon>
        <taxon>Ecdysozoa</taxon>
        <taxon>Arthropoda</taxon>
        <taxon>Hexapoda</taxon>
        <taxon>Insecta</taxon>
        <taxon>Pterygota</taxon>
        <taxon>Neoptera</taxon>
        <taxon>Endopterygota</taxon>
        <taxon>Lepidoptera</taxon>
        <taxon>Glossata</taxon>
        <taxon>Ditrysia</taxon>
        <taxon>Tineoidea</taxon>
        <taxon>Psychidae</taxon>
        <taxon>Oiketicinae</taxon>
        <taxon>Eumeta</taxon>
    </lineage>
</organism>
<name>A0A4C1SPG2_EUMVA</name>
<reference evidence="1 2" key="1">
    <citation type="journal article" date="2019" name="Commun. Biol.">
        <title>The bagworm genome reveals a unique fibroin gene that provides high tensile strength.</title>
        <authorList>
            <person name="Kono N."/>
            <person name="Nakamura H."/>
            <person name="Ohtoshi R."/>
            <person name="Tomita M."/>
            <person name="Numata K."/>
            <person name="Arakawa K."/>
        </authorList>
    </citation>
    <scope>NUCLEOTIDE SEQUENCE [LARGE SCALE GENOMIC DNA]</scope>
</reference>
<evidence type="ECO:0000313" key="1">
    <source>
        <dbReference type="EMBL" id="GBP03070.1"/>
    </source>
</evidence>
<accession>A0A4C1SPG2</accession>
<dbReference type="EMBL" id="BGZK01003619">
    <property type="protein sequence ID" value="GBP03070.1"/>
    <property type="molecule type" value="Genomic_DNA"/>
</dbReference>
<proteinExistence type="predicted"/>
<dbReference type="Proteomes" id="UP000299102">
    <property type="component" value="Unassembled WGS sequence"/>
</dbReference>
<keyword evidence="2" id="KW-1185">Reference proteome</keyword>
<protein>
    <submittedName>
        <fullName evidence="1">Uncharacterized protein</fullName>
    </submittedName>
</protein>
<evidence type="ECO:0000313" key="2">
    <source>
        <dbReference type="Proteomes" id="UP000299102"/>
    </source>
</evidence>
<dbReference type="AlphaFoldDB" id="A0A4C1SPG2"/>